<keyword evidence="1" id="KW-0472">Membrane</keyword>
<feature type="transmembrane region" description="Helical" evidence="1">
    <location>
        <begin position="32"/>
        <end position="55"/>
    </location>
</feature>
<evidence type="ECO:0000313" key="3">
    <source>
        <dbReference type="Proteomes" id="UP001220324"/>
    </source>
</evidence>
<evidence type="ECO:0000313" key="2">
    <source>
        <dbReference type="EMBL" id="KAJ5552318.1"/>
    </source>
</evidence>
<accession>A0AAD6D292</accession>
<protein>
    <submittedName>
        <fullName evidence="2">Uncharacterized protein</fullName>
    </submittedName>
</protein>
<feature type="transmembrane region" description="Helical" evidence="1">
    <location>
        <begin position="592"/>
        <end position="615"/>
    </location>
</feature>
<keyword evidence="3" id="KW-1185">Reference proteome</keyword>
<dbReference type="AlphaFoldDB" id="A0AAD6D292"/>
<dbReference type="PANTHER" id="PTHR35394">
    <property type="entry name" value="DUF3176 DOMAIN-CONTAINING PROTEIN"/>
    <property type="match status" value="1"/>
</dbReference>
<dbReference type="Pfam" id="PF11374">
    <property type="entry name" value="DUF3176"/>
    <property type="match status" value="1"/>
</dbReference>
<keyword evidence="1" id="KW-1133">Transmembrane helix</keyword>
<dbReference type="Proteomes" id="UP001220324">
    <property type="component" value="Unassembled WGS sequence"/>
</dbReference>
<dbReference type="PANTHER" id="PTHR35394:SF5">
    <property type="entry name" value="DUF3176 DOMAIN-CONTAINING PROTEIN"/>
    <property type="match status" value="1"/>
</dbReference>
<organism evidence="2 3">
    <name type="scientific">Penicillium frequentans</name>
    <dbReference type="NCBI Taxonomy" id="3151616"/>
    <lineage>
        <taxon>Eukaryota</taxon>
        <taxon>Fungi</taxon>
        <taxon>Dikarya</taxon>
        <taxon>Ascomycota</taxon>
        <taxon>Pezizomycotina</taxon>
        <taxon>Eurotiomycetes</taxon>
        <taxon>Eurotiomycetidae</taxon>
        <taxon>Eurotiales</taxon>
        <taxon>Aspergillaceae</taxon>
        <taxon>Penicillium</taxon>
    </lineage>
</organism>
<reference evidence="2 3" key="1">
    <citation type="journal article" date="2023" name="IMA Fungus">
        <title>Comparative genomic study of the Penicillium genus elucidates a diverse pangenome and 15 lateral gene transfer events.</title>
        <authorList>
            <person name="Petersen C."/>
            <person name="Sorensen T."/>
            <person name="Nielsen M.R."/>
            <person name="Sondergaard T.E."/>
            <person name="Sorensen J.L."/>
            <person name="Fitzpatrick D.A."/>
            <person name="Frisvad J.C."/>
            <person name="Nielsen K.L."/>
        </authorList>
    </citation>
    <scope>NUCLEOTIDE SEQUENCE [LARGE SCALE GENOMIC DNA]</scope>
    <source>
        <strain evidence="2 3">IBT 35679</strain>
    </source>
</reference>
<feature type="transmembrane region" description="Helical" evidence="1">
    <location>
        <begin position="106"/>
        <end position="130"/>
    </location>
</feature>
<proteinExistence type="predicted"/>
<keyword evidence="1" id="KW-0812">Transmembrane</keyword>
<sequence>MDFPAVLLRWDDAESSSPSPNPTKHLSVAGKAGIGIGVTMGVLLGFLIGFSLFYFKRRRTHVAARDQEPSQEHQLLHYGHSGSIQKNAHSPSAHHHHWSSVLLDSWFYESIAVCFSIASFIAIFCTLLVYNQQKTPKLPSGLTLNTVVSILATCSKSSLLYIVGECIGQLRWISFGRYSKPLSDVQAYDSASRGPWGSLIMLLKDKGYSLASLGALVTVLGLLFDPFVQQILTYPVREVTQNSSAASIQQSRYIIPDPTLGSGMSTGFFDAANAGIWTDNFDLEPKCPSGDCTWPLFQSVELCTKCQDVTSSAKIQGCQTSSFNMSSRQDQTISCNISLPQLSPYEGSISLSYETMQGIKPVTEMVIPEKVVWVGHSLPLVQTLSNKTIGGVENPLLVIAQAEFSLPASEMVESPGKQFFPGTNLGLSNVTECVLSLCSRTYNVSVSSGQSSIRVEKEDFGNFYFKPLNGTTCWKPSSSPYMNSTSEYALVDYSYRVDTDNFAFCGAHASVYQDALPFPGEKAWTFSDTIPYWILETTENITSSEIKKVFESGLETTLSNIAAAVSKYARDMSGIIVSGQVTTSESYVSVHWPWLILPALLLLLGVVLLVSTGTLNRCRKTSLWKSSVLPLIYHGLEKDSFDGENGYESMSKMESSASETRVKLGLPDTENRLMLIEDERGPGISIMGSSVGNLDAKSTAHAVIERQRMTRRYSSVW</sequence>
<name>A0AAD6D292_9EURO</name>
<comment type="caution">
    <text evidence="2">The sequence shown here is derived from an EMBL/GenBank/DDBJ whole genome shotgun (WGS) entry which is preliminary data.</text>
</comment>
<dbReference type="InterPro" id="IPR021514">
    <property type="entry name" value="DUF3176"/>
</dbReference>
<gene>
    <name evidence="2" type="ORF">N7494_001696</name>
</gene>
<evidence type="ECO:0000256" key="1">
    <source>
        <dbReference type="SAM" id="Phobius"/>
    </source>
</evidence>
<dbReference type="EMBL" id="JAQIZZ010000002">
    <property type="protein sequence ID" value="KAJ5552318.1"/>
    <property type="molecule type" value="Genomic_DNA"/>
</dbReference>